<evidence type="ECO:0000313" key="10">
    <source>
        <dbReference type="EMBL" id="GAF46028.1"/>
    </source>
</evidence>
<evidence type="ECO:0000256" key="3">
    <source>
        <dbReference type="ARBA" id="ARBA00022679"/>
    </source>
</evidence>
<gene>
    <name evidence="10" type="ORF">RW1_028_00660</name>
</gene>
<dbReference type="PANTHER" id="PTHR43289">
    <property type="entry name" value="MITOGEN-ACTIVATED PROTEIN KINASE KINASE KINASE 20-RELATED"/>
    <property type="match status" value="1"/>
</dbReference>
<dbReference type="Gene3D" id="3.30.200.20">
    <property type="entry name" value="Phosphorylase Kinase, domain 1"/>
    <property type="match status" value="1"/>
</dbReference>
<sequence>MAAGARVGSQFGHYHLRALLGRGGMGEVYEAYDTTKDRTVALKILDVDLAKDPTYQQRFRRESHAAARLQEPHVIPIHDWGEIDGVLYIDMRLVVGQDLRSLLRARGPMGPDTQSRSSTRSRRHSTPRTPTGSSTAT</sequence>
<organism evidence="10 11">
    <name type="scientific">Rhodococcus wratislaviensis NBRC 100605</name>
    <dbReference type="NCBI Taxonomy" id="1219028"/>
    <lineage>
        <taxon>Bacteria</taxon>
        <taxon>Bacillati</taxon>
        <taxon>Actinomycetota</taxon>
        <taxon>Actinomycetes</taxon>
        <taxon>Mycobacteriales</taxon>
        <taxon>Nocardiaceae</taxon>
        <taxon>Rhodococcus</taxon>
    </lineage>
</organism>
<dbReference type="Pfam" id="PF00069">
    <property type="entry name" value="Pkinase"/>
    <property type="match status" value="1"/>
</dbReference>
<keyword evidence="6 7" id="KW-0067">ATP-binding</keyword>
<dbReference type="Proteomes" id="UP000019491">
    <property type="component" value="Unassembled WGS sequence"/>
</dbReference>
<evidence type="ECO:0000313" key="11">
    <source>
        <dbReference type="Proteomes" id="UP000019491"/>
    </source>
</evidence>
<dbReference type="InterPro" id="IPR011009">
    <property type="entry name" value="Kinase-like_dom_sf"/>
</dbReference>
<dbReference type="FunFam" id="3.30.200.20:FF:000348">
    <property type="entry name" value="Serine/threonine protein kinase"/>
    <property type="match status" value="1"/>
</dbReference>
<accession>X0PSQ8</accession>
<dbReference type="GO" id="GO:0005524">
    <property type="term" value="F:ATP binding"/>
    <property type="evidence" value="ECO:0007669"/>
    <property type="project" value="UniProtKB-UniRule"/>
</dbReference>
<feature type="domain" description="Protein kinase" evidence="9">
    <location>
        <begin position="14"/>
        <end position="137"/>
    </location>
</feature>
<reference evidence="10 11" key="1">
    <citation type="submission" date="2014-02" db="EMBL/GenBank/DDBJ databases">
        <title>Whole genome shotgun sequence of Rhodococcus wratislaviensis NBRC 100605.</title>
        <authorList>
            <person name="Hosoyama A."/>
            <person name="Tsuchikane K."/>
            <person name="Yoshida I."/>
            <person name="Ohji S."/>
            <person name="Ichikawa N."/>
            <person name="Yamazoe A."/>
            <person name="Fujita N."/>
        </authorList>
    </citation>
    <scope>NUCLEOTIDE SEQUENCE [LARGE SCALE GENOMIC DNA]</scope>
    <source>
        <strain evidence="10 11">NBRC 100605</strain>
    </source>
</reference>
<dbReference type="InterPro" id="IPR017441">
    <property type="entry name" value="Protein_kinase_ATP_BS"/>
</dbReference>
<evidence type="ECO:0000256" key="6">
    <source>
        <dbReference type="ARBA" id="ARBA00022840"/>
    </source>
</evidence>
<dbReference type="AlphaFoldDB" id="X0PSQ8"/>
<comment type="caution">
    <text evidence="10">The sequence shown here is derived from an EMBL/GenBank/DDBJ whole genome shotgun (WGS) entry which is preliminary data.</text>
</comment>
<evidence type="ECO:0000256" key="4">
    <source>
        <dbReference type="ARBA" id="ARBA00022741"/>
    </source>
</evidence>
<evidence type="ECO:0000256" key="7">
    <source>
        <dbReference type="PROSITE-ProRule" id="PRU10141"/>
    </source>
</evidence>
<dbReference type="PROSITE" id="PS50011">
    <property type="entry name" value="PROTEIN_KINASE_DOM"/>
    <property type="match status" value="1"/>
</dbReference>
<dbReference type="PROSITE" id="PS00107">
    <property type="entry name" value="PROTEIN_KINASE_ATP"/>
    <property type="match status" value="1"/>
</dbReference>
<dbReference type="EMBL" id="BAWF01000028">
    <property type="protein sequence ID" value="GAF46028.1"/>
    <property type="molecule type" value="Genomic_DNA"/>
</dbReference>
<evidence type="ECO:0000256" key="1">
    <source>
        <dbReference type="ARBA" id="ARBA00012513"/>
    </source>
</evidence>
<dbReference type="GO" id="GO:0004674">
    <property type="term" value="F:protein serine/threonine kinase activity"/>
    <property type="evidence" value="ECO:0007669"/>
    <property type="project" value="UniProtKB-KW"/>
</dbReference>
<keyword evidence="2 10" id="KW-0723">Serine/threonine-protein kinase</keyword>
<protein>
    <recommendedName>
        <fullName evidence="1">non-specific serine/threonine protein kinase</fullName>
        <ecNumber evidence="1">2.7.11.1</ecNumber>
    </recommendedName>
</protein>
<evidence type="ECO:0000256" key="2">
    <source>
        <dbReference type="ARBA" id="ARBA00022527"/>
    </source>
</evidence>
<proteinExistence type="predicted"/>
<evidence type="ECO:0000259" key="9">
    <source>
        <dbReference type="PROSITE" id="PS50011"/>
    </source>
</evidence>
<dbReference type="SUPFAM" id="SSF56112">
    <property type="entry name" value="Protein kinase-like (PK-like)"/>
    <property type="match status" value="1"/>
</dbReference>
<dbReference type="PANTHER" id="PTHR43289:SF6">
    <property type="entry name" value="SERINE_THREONINE-PROTEIN KINASE NEKL-3"/>
    <property type="match status" value="1"/>
</dbReference>
<evidence type="ECO:0000256" key="5">
    <source>
        <dbReference type="ARBA" id="ARBA00022777"/>
    </source>
</evidence>
<evidence type="ECO:0000256" key="8">
    <source>
        <dbReference type="SAM" id="MobiDB-lite"/>
    </source>
</evidence>
<keyword evidence="3" id="KW-0808">Transferase</keyword>
<feature type="region of interest" description="Disordered" evidence="8">
    <location>
        <begin position="103"/>
        <end position="137"/>
    </location>
</feature>
<keyword evidence="4 7" id="KW-0547">Nucleotide-binding</keyword>
<dbReference type="EC" id="2.7.11.1" evidence="1"/>
<feature type="binding site" evidence="7">
    <location>
        <position position="43"/>
    </location>
    <ligand>
        <name>ATP</name>
        <dbReference type="ChEBI" id="CHEBI:30616"/>
    </ligand>
</feature>
<dbReference type="InterPro" id="IPR000719">
    <property type="entry name" value="Prot_kinase_dom"/>
</dbReference>
<feature type="compositionally biased region" description="Low complexity" evidence="8">
    <location>
        <begin position="127"/>
        <end position="137"/>
    </location>
</feature>
<keyword evidence="11" id="KW-1185">Reference proteome</keyword>
<keyword evidence="5 10" id="KW-0418">Kinase</keyword>
<name>X0PSQ8_RHOWR</name>